<dbReference type="SUPFAM" id="SSF52540">
    <property type="entry name" value="P-loop containing nucleoside triphosphate hydrolases"/>
    <property type="match status" value="1"/>
</dbReference>
<accession>D6TIF9</accession>
<dbReference type="EMBL" id="ADVG01000001">
    <property type="protein sequence ID" value="EFH89216.1"/>
    <property type="molecule type" value="Genomic_DNA"/>
</dbReference>
<dbReference type="eggNOG" id="COG2909">
    <property type="taxonomic scope" value="Bacteria"/>
</dbReference>
<dbReference type="InterPro" id="IPR027417">
    <property type="entry name" value="P-loop_NTPase"/>
</dbReference>
<sequence>MPKLPGHVLIWSPEGSIYELHAPACHPVQFLSGIVESWFFWLTTHTAFSFQGQYGRLSVYKEARKRGAGYWYAYHTSSVQTRKRYLGRSETVTFARLEEAAQDLQAFNQELSPESPPVSDPLPSLQAAQANNKIFSQTGLEPGATMVMTRLSPPHLPATLVVRERLLLALDTALSRPLTLLSASAGWGKTTLLSAWAHRHHEAVAWLSLEALDNDLTRFWVSLIAALRRCWPEIGARALALLQAPGSLSPGLTTLLNEMADMHGETSPILLILDDYHVINESTIHASLTFWIEHLPSHVHLVLASRVDPDLPLYRFRARGHLGEIRDTDLRFTLDETRHFLKQSMGIALSEANVELMEARTEGWIASLQLAAIFLQKHADPSAGVQTLSGIQHFLLDYMREEILARLPSHLQDFLLQTSGLSRLSASLCDAVTGRNDSELLLEQIMRANLFLQPLDESRRWYRYHALWAQAMQHEAQRRLGAPTVRMLSNNASLWYEHQRLLPEAIEAALTGEAFPRAATLIGQFVAPHSFRNPYHLICSWLRRIPDEVLQAQPDLSFLYAVAMMFTIDRRSSTLWARVESLLEWAEQGFARQERWEHLGETLQHRANLAFFQDDLVRLFAFAHQAQSLLTGHSLMYHDNLLVRGLAALLAGEVQMAWQCFLEGYRRTKNLGDHSSAFAASLFLGEVCLEKGEVRKAAYYYQQGLTYVDEDQEFSRQHLLLETGEPEPFFPSSTYHNLARLAYERNEMADAQSYLSQALALREKPEEAVHIQASGAFIQARLLHASGETVQALDTLSQWEMHTSPLTLSQPPYRAITTRPLALYTSIILNEGGMLHRCDTASPSKDISTCPGKNGLRILRLSQKHLTKQCSADRCSIKRHSIGFCSRSTVWV</sequence>
<protein>
    <submittedName>
        <fullName evidence="2">ATP-dependent transcriptional regulator protein</fullName>
    </submittedName>
</protein>
<dbReference type="InterPro" id="IPR011990">
    <property type="entry name" value="TPR-like_helical_dom_sf"/>
</dbReference>
<dbReference type="Proteomes" id="UP000004508">
    <property type="component" value="Unassembled WGS sequence"/>
</dbReference>
<dbReference type="RefSeq" id="WP_007905652.1">
    <property type="nucleotide sequence ID" value="NZ_ADVG01000001.1"/>
</dbReference>
<dbReference type="Gene3D" id="1.25.40.10">
    <property type="entry name" value="Tetratricopeptide repeat domain"/>
    <property type="match status" value="1"/>
</dbReference>
<dbReference type="OrthoDB" id="135557at2"/>
<dbReference type="InParanoid" id="D6TIF9"/>
<evidence type="ECO:0000313" key="3">
    <source>
        <dbReference type="Proteomes" id="UP000004508"/>
    </source>
</evidence>
<dbReference type="InterPro" id="IPR019734">
    <property type="entry name" value="TPR_rpt"/>
</dbReference>
<comment type="caution">
    <text evidence="2">The sequence shown here is derived from an EMBL/GenBank/DDBJ whole genome shotgun (WGS) entry which is preliminary data.</text>
</comment>
<dbReference type="Pfam" id="PF25873">
    <property type="entry name" value="WHD_MalT"/>
    <property type="match status" value="1"/>
</dbReference>
<dbReference type="InterPro" id="IPR059106">
    <property type="entry name" value="WHD_MalT"/>
</dbReference>
<dbReference type="AlphaFoldDB" id="D6TIF9"/>
<gene>
    <name evidence="2" type="ORF">Krac_10759</name>
</gene>
<dbReference type="SMART" id="SM00028">
    <property type="entry name" value="TPR"/>
    <property type="match status" value="2"/>
</dbReference>
<keyword evidence="3" id="KW-1185">Reference proteome</keyword>
<feature type="domain" description="MalT-like winged helix" evidence="1">
    <location>
        <begin position="401"/>
        <end position="480"/>
    </location>
</feature>
<dbReference type="Gene3D" id="3.40.50.300">
    <property type="entry name" value="P-loop containing nucleotide triphosphate hydrolases"/>
    <property type="match status" value="1"/>
</dbReference>
<proteinExistence type="predicted"/>
<name>D6TIF9_KTERA</name>
<dbReference type="STRING" id="485913.Krac_10759"/>
<evidence type="ECO:0000259" key="1">
    <source>
        <dbReference type="Pfam" id="PF25873"/>
    </source>
</evidence>
<organism evidence="2 3">
    <name type="scientific">Ktedonobacter racemifer DSM 44963</name>
    <dbReference type="NCBI Taxonomy" id="485913"/>
    <lineage>
        <taxon>Bacteria</taxon>
        <taxon>Bacillati</taxon>
        <taxon>Chloroflexota</taxon>
        <taxon>Ktedonobacteria</taxon>
        <taxon>Ktedonobacterales</taxon>
        <taxon>Ktedonobacteraceae</taxon>
        <taxon>Ktedonobacter</taxon>
    </lineage>
</organism>
<dbReference type="SUPFAM" id="SSF48452">
    <property type="entry name" value="TPR-like"/>
    <property type="match status" value="1"/>
</dbReference>
<evidence type="ECO:0000313" key="2">
    <source>
        <dbReference type="EMBL" id="EFH89216.1"/>
    </source>
</evidence>
<reference evidence="2 3" key="1">
    <citation type="journal article" date="2011" name="Stand. Genomic Sci.">
        <title>Non-contiguous finished genome sequence and contextual data of the filamentous soil bacterium Ktedonobacter racemifer type strain (SOSP1-21).</title>
        <authorList>
            <person name="Chang Y.J."/>
            <person name="Land M."/>
            <person name="Hauser L."/>
            <person name="Chertkov O."/>
            <person name="Del Rio T.G."/>
            <person name="Nolan M."/>
            <person name="Copeland A."/>
            <person name="Tice H."/>
            <person name="Cheng J.F."/>
            <person name="Lucas S."/>
            <person name="Han C."/>
            <person name="Goodwin L."/>
            <person name="Pitluck S."/>
            <person name="Ivanova N."/>
            <person name="Ovchinikova G."/>
            <person name="Pati A."/>
            <person name="Chen A."/>
            <person name="Palaniappan K."/>
            <person name="Mavromatis K."/>
            <person name="Liolios K."/>
            <person name="Brettin T."/>
            <person name="Fiebig A."/>
            <person name="Rohde M."/>
            <person name="Abt B."/>
            <person name="Goker M."/>
            <person name="Detter J.C."/>
            <person name="Woyke T."/>
            <person name="Bristow J."/>
            <person name="Eisen J.A."/>
            <person name="Markowitz V."/>
            <person name="Hugenholtz P."/>
            <person name="Kyrpides N.C."/>
            <person name="Klenk H.P."/>
            <person name="Lapidus A."/>
        </authorList>
    </citation>
    <scope>NUCLEOTIDE SEQUENCE [LARGE SCALE GENOMIC DNA]</scope>
    <source>
        <strain evidence="3">DSM 44963</strain>
    </source>
</reference>